<sequence length="59" mass="6566">MQDGEKGKETKVSSLDLAGQQPPRQVEISEIHPTQNSDSVRVQIPEEVGNFPFPYILSN</sequence>
<evidence type="ECO:0000313" key="2">
    <source>
        <dbReference type="EMBL" id="GKU93269.1"/>
    </source>
</evidence>
<reference evidence="2 3" key="1">
    <citation type="journal article" date="2021" name="Commun. Biol.">
        <title>The genome of Shorea leprosula (Dipterocarpaceae) highlights the ecological relevance of drought in aseasonal tropical rainforests.</title>
        <authorList>
            <person name="Ng K.K.S."/>
            <person name="Kobayashi M.J."/>
            <person name="Fawcett J.A."/>
            <person name="Hatakeyama M."/>
            <person name="Paape T."/>
            <person name="Ng C.H."/>
            <person name="Ang C.C."/>
            <person name="Tnah L.H."/>
            <person name="Lee C.T."/>
            <person name="Nishiyama T."/>
            <person name="Sese J."/>
            <person name="O'Brien M.J."/>
            <person name="Copetti D."/>
            <person name="Mohd Noor M.I."/>
            <person name="Ong R.C."/>
            <person name="Putra M."/>
            <person name="Sireger I.Z."/>
            <person name="Indrioko S."/>
            <person name="Kosugi Y."/>
            <person name="Izuno A."/>
            <person name="Isagi Y."/>
            <person name="Lee S.L."/>
            <person name="Shimizu K.K."/>
        </authorList>
    </citation>
    <scope>NUCLEOTIDE SEQUENCE [LARGE SCALE GENOMIC DNA]</scope>
    <source>
        <strain evidence="2">214</strain>
    </source>
</reference>
<proteinExistence type="predicted"/>
<feature type="region of interest" description="Disordered" evidence="1">
    <location>
        <begin position="1"/>
        <end position="24"/>
    </location>
</feature>
<protein>
    <submittedName>
        <fullName evidence="2">Uncharacterized protein</fullName>
    </submittedName>
</protein>
<evidence type="ECO:0000313" key="3">
    <source>
        <dbReference type="Proteomes" id="UP001054252"/>
    </source>
</evidence>
<evidence type="ECO:0000256" key="1">
    <source>
        <dbReference type="SAM" id="MobiDB-lite"/>
    </source>
</evidence>
<feature type="compositionally biased region" description="Basic and acidic residues" evidence="1">
    <location>
        <begin position="1"/>
        <end position="11"/>
    </location>
</feature>
<organism evidence="2 3">
    <name type="scientific">Rubroshorea leprosula</name>
    <dbReference type="NCBI Taxonomy" id="152421"/>
    <lineage>
        <taxon>Eukaryota</taxon>
        <taxon>Viridiplantae</taxon>
        <taxon>Streptophyta</taxon>
        <taxon>Embryophyta</taxon>
        <taxon>Tracheophyta</taxon>
        <taxon>Spermatophyta</taxon>
        <taxon>Magnoliopsida</taxon>
        <taxon>eudicotyledons</taxon>
        <taxon>Gunneridae</taxon>
        <taxon>Pentapetalae</taxon>
        <taxon>rosids</taxon>
        <taxon>malvids</taxon>
        <taxon>Malvales</taxon>
        <taxon>Dipterocarpaceae</taxon>
        <taxon>Rubroshorea</taxon>
    </lineage>
</organism>
<accession>A0AAV5I6F9</accession>
<gene>
    <name evidence="2" type="ORF">SLEP1_g6874</name>
</gene>
<dbReference type="EMBL" id="BPVZ01000007">
    <property type="protein sequence ID" value="GKU93269.1"/>
    <property type="molecule type" value="Genomic_DNA"/>
</dbReference>
<keyword evidence="3" id="KW-1185">Reference proteome</keyword>
<comment type="caution">
    <text evidence="2">The sequence shown here is derived from an EMBL/GenBank/DDBJ whole genome shotgun (WGS) entry which is preliminary data.</text>
</comment>
<name>A0AAV5I6F9_9ROSI</name>
<dbReference type="Proteomes" id="UP001054252">
    <property type="component" value="Unassembled WGS sequence"/>
</dbReference>
<dbReference type="AlphaFoldDB" id="A0AAV5I6F9"/>